<gene>
    <name evidence="2" type="ORF">XH94_30485</name>
</gene>
<dbReference type="InterPro" id="IPR024983">
    <property type="entry name" value="CHAT_dom"/>
</dbReference>
<name>A0A4Q0S925_9BRAD</name>
<proteinExistence type="predicted"/>
<comment type="caution">
    <text evidence="2">The sequence shown here is derived from an EMBL/GenBank/DDBJ whole genome shotgun (WGS) entry which is preliminary data.</text>
</comment>
<organism evidence="2 3">
    <name type="scientific">Bradyrhizobium zhanjiangense</name>
    <dbReference type="NCBI Taxonomy" id="1325107"/>
    <lineage>
        <taxon>Bacteria</taxon>
        <taxon>Pseudomonadati</taxon>
        <taxon>Pseudomonadota</taxon>
        <taxon>Alphaproteobacteria</taxon>
        <taxon>Hyphomicrobiales</taxon>
        <taxon>Nitrobacteraceae</taxon>
        <taxon>Bradyrhizobium</taxon>
    </lineage>
</organism>
<sequence length="106" mass="11255">MAVIAGCHTAGAAPDSLEEGLSGLGLAFVTAGARALILSYWDAEPSATEKLLERTLALIKESPSTKITLTKALSIAMQELRKDQDHYTPEQWAPFVIIGDGSISLN</sequence>
<feature type="domain" description="CHAT" evidence="1">
    <location>
        <begin position="1"/>
        <end position="100"/>
    </location>
</feature>
<reference evidence="2 3" key="1">
    <citation type="submission" date="2015-04" db="EMBL/GenBank/DDBJ databases">
        <title>Comparative genomics of rhizobia nodulating Arachis hypogaea in China.</title>
        <authorList>
            <person name="Li Y."/>
        </authorList>
    </citation>
    <scope>NUCLEOTIDE SEQUENCE [LARGE SCALE GENOMIC DNA]</scope>
    <source>
        <strain evidence="2 3">CCBAU 51787</strain>
    </source>
</reference>
<accession>A0A4Q0S925</accession>
<evidence type="ECO:0000313" key="2">
    <source>
        <dbReference type="EMBL" id="RXH33210.1"/>
    </source>
</evidence>
<dbReference type="Proteomes" id="UP000290565">
    <property type="component" value="Unassembled WGS sequence"/>
</dbReference>
<dbReference type="EMBL" id="LBJM01000085">
    <property type="protein sequence ID" value="RXH33210.1"/>
    <property type="molecule type" value="Genomic_DNA"/>
</dbReference>
<evidence type="ECO:0000313" key="3">
    <source>
        <dbReference type="Proteomes" id="UP000290565"/>
    </source>
</evidence>
<evidence type="ECO:0000259" key="1">
    <source>
        <dbReference type="Pfam" id="PF12770"/>
    </source>
</evidence>
<dbReference type="AlphaFoldDB" id="A0A4Q0S925"/>
<protein>
    <recommendedName>
        <fullName evidence="1">CHAT domain-containing protein</fullName>
    </recommendedName>
</protein>
<dbReference type="Pfam" id="PF12770">
    <property type="entry name" value="CHAT"/>
    <property type="match status" value="1"/>
</dbReference>